<dbReference type="GO" id="GO:0016491">
    <property type="term" value="F:oxidoreductase activity"/>
    <property type="evidence" value="ECO:0007669"/>
    <property type="project" value="UniProtKB-KW"/>
</dbReference>
<dbReference type="PANTHER" id="PTHR22981:SF7">
    <property type="entry name" value="3-HYDROXYISOBUTYRATE DEHYDROGENASE, MITOCHONDRIAL"/>
    <property type="match status" value="1"/>
</dbReference>
<feature type="domain" description="3-hydroxyisobutyrate dehydrogenase-like NAD-binding" evidence="5">
    <location>
        <begin position="164"/>
        <end position="285"/>
    </location>
</feature>
<dbReference type="Pfam" id="PF14833">
    <property type="entry name" value="NAD_binding_11"/>
    <property type="match status" value="1"/>
</dbReference>
<evidence type="ECO:0000256" key="1">
    <source>
        <dbReference type="ARBA" id="ARBA00009080"/>
    </source>
</evidence>
<dbReference type="RefSeq" id="WP_337320307.1">
    <property type="nucleotide sequence ID" value="NZ_JBBDGN010000009.1"/>
</dbReference>
<keyword evidence="2 6" id="KW-0560">Oxidoreductase</keyword>
<dbReference type="SUPFAM" id="SSF51735">
    <property type="entry name" value="NAD(P)-binding Rossmann-fold domains"/>
    <property type="match status" value="1"/>
</dbReference>
<dbReference type="InterPro" id="IPR036291">
    <property type="entry name" value="NAD(P)-bd_dom_sf"/>
</dbReference>
<dbReference type="InterPro" id="IPR006115">
    <property type="entry name" value="6PGDH_NADP-bd"/>
</dbReference>
<dbReference type="EC" id="1.1.-.-" evidence="6"/>
<accession>A0ABU8LL93</accession>
<feature type="domain" description="6-phosphogluconate dehydrogenase NADP-binding" evidence="4">
    <location>
        <begin position="3"/>
        <end position="161"/>
    </location>
</feature>
<dbReference type="InterPro" id="IPR015815">
    <property type="entry name" value="HIBADH-related"/>
</dbReference>
<comment type="similarity">
    <text evidence="1">Belongs to the HIBADH-related family.</text>
</comment>
<dbReference type="InterPro" id="IPR029154">
    <property type="entry name" value="HIBADH-like_NADP-bd"/>
</dbReference>
<dbReference type="InterPro" id="IPR013328">
    <property type="entry name" value="6PGD_dom2"/>
</dbReference>
<keyword evidence="3" id="KW-0520">NAD</keyword>
<evidence type="ECO:0000256" key="3">
    <source>
        <dbReference type="ARBA" id="ARBA00023027"/>
    </source>
</evidence>
<dbReference type="Pfam" id="PF03446">
    <property type="entry name" value="NAD_binding_2"/>
    <property type="match status" value="1"/>
</dbReference>
<gene>
    <name evidence="6" type="ORF">WDU93_10360</name>
</gene>
<comment type="caution">
    <text evidence="6">The sequence shown here is derived from an EMBL/GenBank/DDBJ whole genome shotgun (WGS) entry which is preliminary data.</text>
</comment>
<dbReference type="EMBL" id="JBBDGN010000009">
    <property type="protein sequence ID" value="MEJ1092094.1"/>
    <property type="molecule type" value="Genomic_DNA"/>
</dbReference>
<dbReference type="InterPro" id="IPR008927">
    <property type="entry name" value="6-PGluconate_DH-like_C_sf"/>
</dbReference>
<protein>
    <submittedName>
        <fullName evidence="6">NAD(P)-dependent oxidoreductase</fullName>
        <ecNumber evidence="6">1.1.-.-</ecNumber>
    </submittedName>
</protein>
<dbReference type="PIRSF" id="PIRSF000103">
    <property type="entry name" value="HIBADH"/>
    <property type="match status" value="1"/>
</dbReference>
<evidence type="ECO:0000256" key="2">
    <source>
        <dbReference type="ARBA" id="ARBA00023002"/>
    </source>
</evidence>
<dbReference type="Proteomes" id="UP001366085">
    <property type="component" value="Unassembled WGS sequence"/>
</dbReference>
<evidence type="ECO:0000313" key="7">
    <source>
        <dbReference type="Proteomes" id="UP001366085"/>
    </source>
</evidence>
<dbReference type="SUPFAM" id="SSF48179">
    <property type="entry name" value="6-phosphogluconate dehydrogenase C-terminal domain-like"/>
    <property type="match status" value="1"/>
</dbReference>
<evidence type="ECO:0000259" key="4">
    <source>
        <dbReference type="Pfam" id="PF03446"/>
    </source>
</evidence>
<dbReference type="InterPro" id="IPR002204">
    <property type="entry name" value="3-OH-isobutyrate_DH-rel_CS"/>
</dbReference>
<reference evidence="6 7" key="1">
    <citation type="submission" date="2024-02" db="EMBL/GenBank/DDBJ databases">
        <authorList>
            <person name="Saticioglu I.B."/>
        </authorList>
    </citation>
    <scope>NUCLEOTIDE SEQUENCE [LARGE SCALE GENOMIC DNA]</scope>
    <source>
        <strain evidence="6 7">Mu-43</strain>
    </source>
</reference>
<organism evidence="6 7">
    <name type="scientific">Microbacterium istanbulense</name>
    <dbReference type="NCBI Taxonomy" id="3122049"/>
    <lineage>
        <taxon>Bacteria</taxon>
        <taxon>Bacillati</taxon>
        <taxon>Actinomycetota</taxon>
        <taxon>Actinomycetes</taxon>
        <taxon>Micrococcales</taxon>
        <taxon>Microbacteriaceae</taxon>
        <taxon>Microbacterium</taxon>
    </lineage>
</organism>
<keyword evidence="7" id="KW-1185">Reference proteome</keyword>
<proteinExistence type="inferred from homology"/>
<sequence length="295" mass="30523">MTVLFIGLGAMGEPMARNLAADVDLVVYDVNAQTAARVADDLGIRALSDLDDLPADIDTVILMVPNSRIVEALLRDDTALLERLPEGALIIDMSSSEPGSTSELAALARSRGISYVDAPVSGGVAKATTGELAIMVGAEPDDLVRAETLLASVGASVHHVGGPGSGDAAKALNNLLSATNIAAIAEVISAAARFGIAPQKMLDVINASTGRSQASEVKYPKFVLTGTFDSGFGMDLMLKDLAIAHTLTSGAGLDTPVTDSAGEVARQAREVANTPPDHTEIARYYESANGVLLRR</sequence>
<evidence type="ECO:0000259" key="5">
    <source>
        <dbReference type="Pfam" id="PF14833"/>
    </source>
</evidence>
<evidence type="ECO:0000313" key="6">
    <source>
        <dbReference type="EMBL" id="MEJ1092094.1"/>
    </source>
</evidence>
<dbReference type="Gene3D" id="3.40.50.720">
    <property type="entry name" value="NAD(P)-binding Rossmann-like Domain"/>
    <property type="match status" value="1"/>
</dbReference>
<dbReference type="PROSITE" id="PS00895">
    <property type="entry name" value="3_HYDROXYISOBUT_DH"/>
    <property type="match status" value="1"/>
</dbReference>
<dbReference type="PANTHER" id="PTHR22981">
    <property type="entry name" value="3-HYDROXYISOBUTYRATE DEHYDROGENASE-RELATED"/>
    <property type="match status" value="1"/>
</dbReference>
<dbReference type="Gene3D" id="1.10.1040.10">
    <property type="entry name" value="N-(1-d-carboxylethyl)-l-norvaline Dehydrogenase, domain 2"/>
    <property type="match status" value="1"/>
</dbReference>
<name>A0ABU8LL93_9MICO</name>